<evidence type="ECO:0000256" key="1">
    <source>
        <dbReference type="SAM" id="MobiDB-lite"/>
    </source>
</evidence>
<dbReference type="AlphaFoldDB" id="A0A158JN62"/>
<dbReference type="OrthoDB" id="1489695at2"/>
<reference evidence="2 3" key="1">
    <citation type="submission" date="2016-01" db="EMBL/GenBank/DDBJ databases">
        <authorList>
            <person name="Oliw E.H."/>
        </authorList>
    </citation>
    <scope>NUCLEOTIDE SEQUENCE [LARGE SCALE GENOMIC DNA]</scope>
    <source>
        <strain evidence="2">LMG 27134</strain>
    </source>
</reference>
<proteinExistence type="predicted"/>
<gene>
    <name evidence="2" type="ORF">AWB69_08278</name>
</gene>
<evidence type="ECO:0000313" key="3">
    <source>
        <dbReference type="Proteomes" id="UP000054683"/>
    </source>
</evidence>
<organism evidence="2 3">
    <name type="scientific">Caballeronia udeis</name>
    <dbReference type="NCBI Taxonomy" id="1232866"/>
    <lineage>
        <taxon>Bacteria</taxon>
        <taxon>Pseudomonadati</taxon>
        <taxon>Pseudomonadota</taxon>
        <taxon>Betaproteobacteria</taxon>
        <taxon>Burkholderiales</taxon>
        <taxon>Burkholderiaceae</taxon>
        <taxon>Caballeronia</taxon>
    </lineage>
</organism>
<dbReference type="EMBL" id="FCOK02000099">
    <property type="protein sequence ID" value="SAL69901.1"/>
    <property type="molecule type" value="Genomic_DNA"/>
</dbReference>
<accession>A0A158JN62</accession>
<feature type="region of interest" description="Disordered" evidence="1">
    <location>
        <begin position="52"/>
        <end position="74"/>
    </location>
</feature>
<dbReference type="RefSeq" id="WP_156529146.1">
    <property type="nucleotide sequence ID" value="NZ_FCOK02000099.1"/>
</dbReference>
<feature type="compositionally biased region" description="Basic and acidic residues" evidence="1">
    <location>
        <begin position="52"/>
        <end position="66"/>
    </location>
</feature>
<sequence>MLAKPSVASTSRESGTVFYLNRTLCAHYDLPLQQGGWQDVTAAEMIDWMERGARREAQPNETDRGSFRQTGSEVPVTHGAAEAIVLTREVERDLEQIGDYI</sequence>
<name>A0A158JN62_9BURK</name>
<evidence type="ECO:0000313" key="2">
    <source>
        <dbReference type="EMBL" id="SAL69901.1"/>
    </source>
</evidence>
<dbReference type="Proteomes" id="UP000054683">
    <property type="component" value="Unassembled WGS sequence"/>
</dbReference>
<protein>
    <submittedName>
        <fullName evidence="2">Uncharacterized protein</fullName>
    </submittedName>
</protein>